<sequence length="629" mass="72808">MCGKSLTLWYCMLPLIASLSAHRSNSTSDEKEDNYSTVPYQLGVNTMRNYDDERDLGWYSVHENFTKDNGNMHNAYSINSTNNYREDEDLIQYKFRAHSAKNHENGSQIMPVDSRTISTEAGGKTNFILREIHENSTRINDKNDSTSQDFSKNLNRDNDKNNIISPKICDNITCIRLCCPFGNRIIDGECIAEQGNFIFLQNIYGYINDSLQNKSNRVDEGFFLIVHNPCQRIYYYFDPRKVMFFANGSIYIPSYNTIVDSTSYCLAVTNVNIFNVYICPEIAKEIIKKTENQNKAIFPIATNSTNIIVLVCAHLVIMLFALMMFIVYSILPELRNIHGFILCGYSGFVFVGYTVELMNALISKDVMGYSICIASAFVRYYFLLGSYFWLNAMSFDMWRTFKQFRSLPTNVKQQQRRKLIIYSVYGWGGPFMLVIIWGIMNFVSGIPQDLRPGFGTSDCNFNSNTARLLYYWMVIIFCIISSIWLCICTGRKIADYKKDIAHYLSDSESRRFNDNKKLFKLYLTVIKVLFVIISIKLYMYTIYALYNEGAFSIWYTFVALEMIQHFCIFIIFVWKRKIKQLLLKRFGWQNCSMFSNNCITTSGMTSLRAKMNTYGEANRSASSTDTTEV</sequence>
<keyword evidence="14" id="KW-1185">Reference proteome</keyword>
<feature type="transmembrane region" description="Helical" evidence="10">
    <location>
        <begin position="419"/>
        <end position="440"/>
    </location>
</feature>
<proteinExistence type="inferred from homology"/>
<keyword evidence="7 10" id="KW-0472">Membrane</keyword>
<feature type="transmembrane region" description="Helical" evidence="10">
    <location>
        <begin position="337"/>
        <end position="355"/>
    </location>
</feature>
<dbReference type="InterPro" id="IPR017981">
    <property type="entry name" value="GPCR_2-like_7TM"/>
</dbReference>
<evidence type="ECO:0000313" key="14">
    <source>
        <dbReference type="Proteomes" id="UP001497644"/>
    </source>
</evidence>
<feature type="domain" description="G-protein coupled receptors family 2 profile 2" evidence="12">
    <location>
        <begin position="303"/>
        <end position="475"/>
    </location>
</feature>
<evidence type="ECO:0000256" key="3">
    <source>
        <dbReference type="ARBA" id="ARBA00022692"/>
    </source>
</evidence>
<evidence type="ECO:0000256" key="10">
    <source>
        <dbReference type="SAM" id="Phobius"/>
    </source>
</evidence>
<feature type="transmembrane region" description="Helical" evidence="10">
    <location>
        <begin position="469"/>
        <end position="488"/>
    </location>
</feature>
<reference evidence="13" key="1">
    <citation type="submission" date="2024-04" db="EMBL/GenBank/DDBJ databases">
        <authorList>
            <consortium name="Molecular Ecology Group"/>
        </authorList>
    </citation>
    <scope>NUCLEOTIDE SEQUENCE</scope>
</reference>
<gene>
    <name evidence="13" type="ORF">LPLAT_LOCUS12580</name>
</gene>
<feature type="chain" id="PRO_5043416149" description="G-protein coupled receptors family 2 profile 2 domain-containing protein" evidence="11">
    <location>
        <begin position="22"/>
        <end position="629"/>
    </location>
</feature>
<dbReference type="InterPro" id="IPR051384">
    <property type="entry name" value="Mth_GPCR"/>
</dbReference>
<feature type="transmembrane region" description="Helical" evidence="10">
    <location>
        <begin position="521"/>
        <end position="546"/>
    </location>
</feature>
<dbReference type="AlphaFoldDB" id="A0AAV2P6W3"/>
<dbReference type="Pfam" id="PF06652">
    <property type="entry name" value="Methuselah_N"/>
    <property type="match status" value="1"/>
</dbReference>
<dbReference type="GO" id="GO:0005886">
    <property type="term" value="C:plasma membrane"/>
    <property type="evidence" value="ECO:0007669"/>
    <property type="project" value="TreeGrafter"/>
</dbReference>
<feature type="signal peptide" evidence="11">
    <location>
        <begin position="1"/>
        <end position="21"/>
    </location>
</feature>
<evidence type="ECO:0000259" key="12">
    <source>
        <dbReference type="PROSITE" id="PS50261"/>
    </source>
</evidence>
<evidence type="ECO:0000256" key="1">
    <source>
        <dbReference type="ARBA" id="ARBA00004127"/>
    </source>
</evidence>
<evidence type="ECO:0000256" key="11">
    <source>
        <dbReference type="SAM" id="SignalP"/>
    </source>
</evidence>
<feature type="transmembrane region" description="Helical" evidence="10">
    <location>
        <begin position="307"/>
        <end position="330"/>
    </location>
</feature>
<dbReference type="Gene3D" id="2.170.180.11">
    <property type="entry name" value="Methuselah ectodomain, domain 2"/>
    <property type="match status" value="1"/>
</dbReference>
<evidence type="ECO:0000313" key="13">
    <source>
        <dbReference type="EMBL" id="CAL1687355.1"/>
    </source>
</evidence>
<name>A0AAV2P6W3_9HYME</name>
<evidence type="ECO:0000256" key="6">
    <source>
        <dbReference type="ARBA" id="ARBA00023040"/>
    </source>
</evidence>
<evidence type="ECO:0000256" key="7">
    <source>
        <dbReference type="ARBA" id="ARBA00023136"/>
    </source>
</evidence>
<dbReference type="Gene3D" id="1.20.1070.10">
    <property type="entry name" value="Rhodopsin 7-helix transmembrane proteins"/>
    <property type="match status" value="1"/>
</dbReference>
<dbReference type="InterPro" id="IPR010596">
    <property type="entry name" value="Methuselah_N_dom"/>
</dbReference>
<keyword evidence="5 10" id="KW-1133">Transmembrane helix</keyword>
<dbReference type="GO" id="GO:0008528">
    <property type="term" value="F:G protein-coupled peptide receptor activity"/>
    <property type="evidence" value="ECO:0007669"/>
    <property type="project" value="TreeGrafter"/>
</dbReference>
<feature type="transmembrane region" description="Helical" evidence="10">
    <location>
        <begin position="367"/>
        <end position="390"/>
    </location>
</feature>
<dbReference type="PROSITE" id="PS50261">
    <property type="entry name" value="G_PROTEIN_RECEP_F2_4"/>
    <property type="match status" value="1"/>
</dbReference>
<keyword evidence="6" id="KW-0297">G-protein coupled receptor</keyword>
<comment type="subcellular location">
    <subcellularLocation>
        <location evidence="1">Endomembrane system</location>
        <topology evidence="1">Multi-pass membrane protein</topology>
    </subcellularLocation>
</comment>
<dbReference type="SUPFAM" id="SSF63877">
    <property type="entry name" value="Methuselah ectodomain"/>
    <property type="match status" value="1"/>
</dbReference>
<dbReference type="InterPro" id="IPR023311">
    <property type="entry name" value="Methusela_ecto_dom_2"/>
</dbReference>
<keyword evidence="8" id="KW-0675">Receptor</keyword>
<keyword evidence="3 10" id="KW-0812">Transmembrane</keyword>
<dbReference type="GO" id="GO:0012505">
    <property type="term" value="C:endomembrane system"/>
    <property type="evidence" value="ECO:0007669"/>
    <property type="project" value="UniProtKB-SubCell"/>
</dbReference>
<evidence type="ECO:0000256" key="4">
    <source>
        <dbReference type="ARBA" id="ARBA00022729"/>
    </source>
</evidence>
<dbReference type="GO" id="GO:0007166">
    <property type="term" value="P:cell surface receptor signaling pathway"/>
    <property type="evidence" value="ECO:0007669"/>
    <property type="project" value="InterPro"/>
</dbReference>
<organism evidence="13 14">
    <name type="scientific">Lasius platythorax</name>
    <dbReference type="NCBI Taxonomy" id="488582"/>
    <lineage>
        <taxon>Eukaryota</taxon>
        <taxon>Metazoa</taxon>
        <taxon>Ecdysozoa</taxon>
        <taxon>Arthropoda</taxon>
        <taxon>Hexapoda</taxon>
        <taxon>Insecta</taxon>
        <taxon>Pterygota</taxon>
        <taxon>Neoptera</taxon>
        <taxon>Endopterygota</taxon>
        <taxon>Hymenoptera</taxon>
        <taxon>Apocrita</taxon>
        <taxon>Aculeata</taxon>
        <taxon>Formicoidea</taxon>
        <taxon>Formicidae</taxon>
        <taxon>Formicinae</taxon>
        <taxon>Lasius</taxon>
        <taxon>Lasius</taxon>
    </lineage>
</organism>
<evidence type="ECO:0000256" key="5">
    <source>
        <dbReference type="ARBA" id="ARBA00022989"/>
    </source>
</evidence>
<dbReference type="InterPro" id="IPR036272">
    <property type="entry name" value="Methuselah_N_sf"/>
</dbReference>
<protein>
    <recommendedName>
        <fullName evidence="12">G-protein coupled receptors family 2 profile 2 domain-containing protein</fullName>
    </recommendedName>
</protein>
<keyword evidence="9" id="KW-0807">Transducer</keyword>
<dbReference type="PANTHER" id="PTHR47154">
    <property type="entry name" value="G-PROTEIN COUPLED RECEPTOR MTH-RELATED"/>
    <property type="match status" value="1"/>
</dbReference>
<evidence type="ECO:0000256" key="2">
    <source>
        <dbReference type="ARBA" id="ARBA00008979"/>
    </source>
</evidence>
<comment type="similarity">
    <text evidence="2">Belongs to the G-protein coupled receptor 2 family. Mth subfamily.</text>
</comment>
<evidence type="ECO:0000256" key="9">
    <source>
        <dbReference type="ARBA" id="ARBA00023224"/>
    </source>
</evidence>
<dbReference type="PANTHER" id="PTHR47154:SF2">
    <property type="entry name" value="G-PROTEIN COUPLED RECEPTOR MTH-RELATED"/>
    <property type="match status" value="1"/>
</dbReference>
<evidence type="ECO:0000256" key="8">
    <source>
        <dbReference type="ARBA" id="ARBA00023170"/>
    </source>
</evidence>
<dbReference type="EMBL" id="OZ034830">
    <property type="protein sequence ID" value="CAL1687355.1"/>
    <property type="molecule type" value="Genomic_DNA"/>
</dbReference>
<accession>A0AAV2P6W3</accession>
<dbReference type="Proteomes" id="UP001497644">
    <property type="component" value="Chromosome 7"/>
</dbReference>
<feature type="transmembrane region" description="Helical" evidence="10">
    <location>
        <begin position="552"/>
        <end position="574"/>
    </location>
</feature>
<dbReference type="CDD" id="cd15039">
    <property type="entry name" value="7tmB3_Methuselah-like"/>
    <property type="match status" value="1"/>
</dbReference>
<keyword evidence="4 11" id="KW-0732">Signal</keyword>